<dbReference type="AlphaFoldDB" id="N1QHJ1"/>
<dbReference type="Pfam" id="PF24951">
    <property type="entry name" value="LisH_PAC1"/>
    <property type="match status" value="1"/>
</dbReference>
<accession>N1QHJ1</accession>
<dbReference type="InterPro" id="IPR001680">
    <property type="entry name" value="WD40_rpt"/>
</dbReference>
<dbReference type="SUPFAM" id="SSF50998">
    <property type="entry name" value="Quinoprotein alcohol dehydrogenase-like"/>
    <property type="match status" value="1"/>
</dbReference>
<sequence length="463" mass="50263">MPSVDSPTLIVARYLKSNGYTETYEAFIAEAGLPQDAGVVVKGQLDLETLLDEKKNFDIAVKFEKLGLENANTGWKQPAPSNARIIDELPTSSNILSARVEEFKDQDGNEQPLLLATTADKRVHLINANNNALQASYATIHDAPALSALKIGDNTLITSSMSGQLHLSDLSGKCFAKRRDHSKYVVKVAVFEDKLHGSVIATAGWDNKVVIYHVDSTDDDLQLNEPSATIPLQTKPEAMVFVRHPETNLPVLILSRTDSNNIYYYTIETQPRLLGQQNLAPHSNAWVAFTPSALEICPTDPTLLAVGTSSIPHMKLLLVRLLFPSWEPEPPRPPPTALRTSLLDDDAPAQQETQASQARAALVIAEREFAAIQIHATTMAPQTPYSTPAVAWRPAGDGVWVNGDDGAVRGIEASTGKVVSTLRGHEPGSKVRCLWAGHVPGVGEMLVSGGFDHKLILWTSVPT</sequence>
<reference evidence="2 3" key="1">
    <citation type="journal article" date="2012" name="PLoS Pathog.">
        <title>Diverse lifestyles and strategies of plant pathogenesis encoded in the genomes of eighteen Dothideomycetes fungi.</title>
        <authorList>
            <person name="Ohm R.A."/>
            <person name="Feau N."/>
            <person name="Henrissat B."/>
            <person name="Schoch C.L."/>
            <person name="Horwitz B.A."/>
            <person name="Barry K.W."/>
            <person name="Condon B.J."/>
            <person name="Copeland A.C."/>
            <person name="Dhillon B."/>
            <person name="Glaser F."/>
            <person name="Hesse C.N."/>
            <person name="Kosti I."/>
            <person name="LaButti K."/>
            <person name="Lindquist E.A."/>
            <person name="Lucas S."/>
            <person name="Salamov A.A."/>
            <person name="Bradshaw R.E."/>
            <person name="Ciuffetti L."/>
            <person name="Hamelin R.C."/>
            <person name="Kema G.H.J."/>
            <person name="Lawrence C."/>
            <person name="Scott J.A."/>
            <person name="Spatafora J.W."/>
            <person name="Turgeon B.G."/>
            <person name="de Wit P.J.G.M."/>
            <person name="Zhong S."/>
            <person name="Goodwin S.B."/>
            <person name="Grigoriev I.V."/>
        </authorList>
    </citation>
    <scope>NUCLEOTIDE SEQUENCE [LARGE SCALE GENOMIC DNA]</scope>
    <source>
        <strain evidence="2 3">SO2202</strain>
    </source>
</reference>
<dbReference type="Proteomes" id="UP000016931">
    <property type="component" value="Unassembled WGS sequence"/>
</dbReference>
<dbReference type="Pfam" id="PF00400">
    <property type="entry name" value="WD40"/>
    <property type="match status" value="1"/>
</dbReference>
<dbReference type="InterPro" id="IPR015943">
    <property type="entry name" value="WD40/YVTN_repeat-like_dom_sf"/>
</dbReference>
<name>N1QHJ1_SPHMS</name>
<evidence type="ECO:0000313" key="3">
    <source>
        <dbReference type="Proteomes" id="UP000016931"/>
    </source>
</evidence>
<dbReference type="SMART" id="SM00320">
    <property type="entry name" value="WD40"/>
    <property type="match status" value="3"/>
</dbReference>
<evidence type="ECO:0000259" key="1">
    <source>
        <dbReference type="Pfam" id="PF24951"/>
    </source>
</evidence>
<dbReference type="InterPro" id="IPR011047">
    <property type="entry name" value="Quinoprotein_ADH-like_sf"/>
</dbReference>
<dbReference type="EMBL" id="KB456260">
    <property type="protein sequence ID" value="EMF16691.1"/>
    <property type="molecule type" value="Genomic_DNA"/>
</dbReference>
<proteinExistence type="predicted"/>
<dbReference type="HOGENOM" id="CLU_048446_0_0_1"/>
<dbReference type="InterPro" id="IPR006594">
    <property type="entry name" value="LisH"/>
</dbReference>
<dbReference type="Gene3D" id="2.130.10.10">
    <property type="entry name" value="YVTN repeat-like/Quinoprotein amine dehydrogenase"/>
    <property type="match status" value="2"/>
</dbReference>
<dbReference type="STRING" id="692275.N1QHJ1"/>
<dbReference type="OrthoDB" id="1932312at2759"/>
<feature type="domain" description="PAC1-like LisH-like dimerisation" evidence="1">
    <location>
        <begin position="12"/>
        <end position="36"/>
    </location>
</feature>
<dbReference type="PROSITE" id="PS50896">
    <property type="entry name" value="LISH"/>
    <property type="match status" value="1"/>
</dbReference>
<dbReference type="InterPro" id="IPR056795">
    <property type="entry name" value="PAC1-like_LisH-like_dom"/>
</dbReference>
<dbReference type="eggNOG" id="ENOG502S696">
    <property type="taxonomic scope" value="Eukaryota"/>
</dbReference>
<dbReference type="RefSeq" id="XP_016764812.1">
    <property type="nucleotide sequence ID" value="XM_016903316.1"/>
</dbReference>
<gene>
    <name evidence="2" type="ORF">SEPMUDRAFT_145880</name>
</gene>
<dbReference type="GeneID" id="27900453"/>
<protein>
    <recommendedName>
        <fullName evidence="1">PAC1-like LisH-like dimerisation domain-containing protein</fullName>
    </recommendedName>
</protein>
<evidence type="ECO:0000313" key="2">
    <source>
        <dbReference type="EMBL" id="EMF16691.1"/>
    </source>
</evidence>
<dbReference type="OMA" id="MKVIIVR"/>
<organism evidence="2 3">
    <name type="scientific">Sphaerulina musiva (strain SO2202)</name>
    <name type="common">Poplar stem canker fungus</name>
    <name type="synonym">Septoria musiva</name>
    <dbReference type="NCBI Taxonomy" id="692275"/>
    <lineage>
        <taxon>Eukaryota</taxon>
        <taxon>Fungi</taxon>
        <taxon>Dikarya</taxon>
        <taxon>Ascomycota</taxon>
        <taxon>Pezizomycotina</taxon>
        <taxon>Dothideomycetes</taxon>
        <taxon>Dothideomycetidae</taxon>
        <taxon>Mycosphaerellales</taxon>
        <taxon>Mycosphaerellaceae</taxon>
        <taxon>Sphaerulina</taxon>
    </lineage>
</organism>
<keyword evidence="3" id="KW-1185">Reference proteome</keyword>